<organism evidence="1 2">
    <name type="scientific">Vibrio vulnificus (strain CMCP6)</name>
    <dbReference type="NCBI Taxonomy" id="216895"/>
    <lineage>
        <taxon>Bacteria</taxon>
        <taxon>Pseudomonadati</taxon>
        <taxon>Pseudomonadota</taxon>
        <taxon>Gammaproteobacteria</taxon>
        <taxon>Vibrionales</taxon>
        <taxon>Vibrionaceae</taxon>
        <taxon>Vibrio</taxon>
    </lineage>
</organism>
<reference evidence="1 2" key="2">
    <citation type="journal article" date="2003" name="Infect. Immun.">
        <title>Characterization and pathogenic significance of Vibrio vulnificus antigens preferentially expressed in septicemic patients.</title>
        <authorList>
            <person name="Kim Y.R."/>
            <person name="Lee S.E."/>
            <person name="Kim C.M."/>
            <person name="Kim S.Y."/>
            <person name="Shin E.K."/>
            <person name="Shin D.H."/>
            <person name="Chung S.S."/>
            <person name="Choy H.E."/>
            <person name="Progulske-Fox A."/>
            <person name="Hillman J.D."/>
            <person name="Handfield M."/>
            <person name="Rhee J.H."/>
        </authorList>
    </citation>
    <scope>NUCLEOTIDE SEQUENCE [LARGE SCALE GENOMIC DNA]</scope>
    <source>
        <strain evidence="1 2">CMCP6</strain>
    </source>
</reference>
<reference evidence="1 2" key="3">
    <citation type="journal article" date="2011" name="Mol. Syst. Biol.">
        <title>Integrative genome-scale metabolic analysis of Vibrio vulnificus for drug targeting and discovery.</title>
        <authorList>
            <person name="Kim H.U."/>
            <person name="Kim S.Y."/>
            <person name="Jeong H."/>
            <person name="Kim T.Y."/>
            <person name="Kim J.J."/>
            <person name="Choy H.E."/>
            <person name="Yi K.Y."/>
            <person name="Rhee J.H."/>
            <person name="Lee S.Y."/>
        </authorList>
    </citation>
    <scope>NUCLEOTIDE SEQUENCE [LARGE SCALE GENOMIC DNA]</scope>
    <source>
        <strain evidence="1 2">CMCP6</strain>
    </source>
</reference>
<dbReference type="SUPFAM" id="SSF53335">
    <property type="entry name" value="S-adenosyl-L-methionine-dependent methyltransferases"/>
    <property type="match status" value="1"/>
</dbReference>
<dbReference type="KEGG" id="vvu:VV1_2714"/>
<dbReference type="GO" id="GO:0008168">
    <property type="term" value="F:methyltransferase activity"/>
    <property type="evidence" value="ECO:0007669"/>
    <property type="project" value="UniProtKB-KW"/>
</dbReference>
<proteinExistence type="predicted"/>
<keyword evidence="1" id="KW-0489">Methyltransferase</keyword>
<evidence type="ECO:0000313" key="2">
    <source>
        <dbReference type="Proteomes" id="UP000002275"/>
    </source>
</evidence>
<dbReference type="Gene3D" id="3.40.50.150">
    <property type="entry name" value="Vaccinia Virus protein VP39"/>
    <property type="match status" value="1"/>
</dbReference>
<dbReference type="InterPro" id="IPR029063">
    <property type="entry name" value="SAM-dependent_MTases_sf"/>
</dbReference>
<dbReference type="PANTHER" id="PTHR42873:SF1">
    <property type="entry name" value="S-ADENOSYLMETHIONINE-DEPENDENT METHYLTRANSFERASE DOMAIN-CONTAINING PROTEIN"/>
    <property type="match status" value="1"/>
</dbReference>
<evidence type="ECO:0000313" key="1">
    <source>
        <dbReference type="EMBL" id="AAO11059.1"/>
    </source>
</evidence>
<dbReference type="AlphaFoldDB" id="A0A3Q0L6I0"/>
<dbReference type="GO" id="GO:0032259">
    <property type="term" value="P:methylation"/>
    <property type="evidence" value="ECO:0007669"/>
    <property type="project" value="UniProtKB-KW"/>
</dbReference>
<protein>
    <submittedName>
        <fullName evidence="1">Predicted SAM-dependent methyltransferase</fullName>
    </submittedName>
</protein>
<accession>A0A3Q0L6I0</accession>
<dbReference type="Proteomes" id="UP000002275">
    <property type="component" value="Chromosome I"/>
</dbReference>
<reference evidence="2" key="1">
    <citation type="submission" date="2002-12" db="EMBL/GenBank/DDBJ databases">
        <title>Complete genome sequence of Vibrio vulnificus CMCP6.</title>
        <authorList>
            <person name="Rhee J.H."/>
            <person name="Kim S.Y."/>
            <person name="Chung S.S."/>
            <person name="Kim J.J."/>
            <person name="Moon Y.H."/>
            <person name="Jeong H."/>
            <person name="Choy H.E."/>
        </authorList>
    </citation>
    <scope>NUCLEOTIDE SEQUENCE [LARGE SCALE GENOMIC DNA]</scope>
    <source>
        <strain evidence="2">CMCP6</strain>
    </source>
</reference>
<dbReference type="EMBL" id="AE016795">
    <property type="protein sequence ID" value="AAO11059.1"/>
    <property type="molecule type" value="Genomic_DNA"/>
</dbReference>
<name>A0A3Q0L6I0_VIBVU</name>
<sequence>MLAMQILNPGGTLLTYSCSGLMDQVLFQKIIADAAVDAGRSVKFVERFEQAADHPTDTAYPEGFYLKGFACKVL</sequence>
<dbReference type="PANTHER" id="PTHR42873">
    <property type="entry name" value="RIBOSOMAL RNA LARGE SUBUNIT METHYLTRANSFERASE"/>
    <property type="match status" value="1"/>
</dbReference>
<gene>
    <name evidence="1" type="ordered locus">VV1_2714</name>
</gene>
<keyword evidence="1" id="KW-0808">Transferase</keyword>